<sequence>MIFFNRQWEELNKDWVFFPRKAGSDKCKLRRKRIHNILMGPRGVFSFRNLKHFPENSTAWADFLKNMCRKIKKPLKYVKKRTHCSDRKLAWDFVEAIHFMSYMCSPTQQRREILKKSFALFVLKKNRKVFCSIVPKY</sequence>
<gene>
    <name evidence="1" type="ORF">PoB_002118400</name>
</gene>
<dbReference type="Proteomes" id="UP000735302">
    <property type="component" value="Unassembled WGS sequence"/>
</dbReference>
<proteinExistence type="predicted"/>
<organism evidence="1 2">
    <name type="scientific">Plakobranchus ocellatus</name>
    <dbReference type="NCBI Taxonomy" id="259542"/>
    <lineage>
        <taxon>Eukaryota</taxon>
        <taxon>Metazoa</taxon>
        <taxon>Spiralia</taxon>
        <taxon>Lophotrochozoa</taxon>
        <taxon>Mollusca</taxon>
        <taxon>Gastropoda</taxon>
        <taxon>Heterobranchia</taxon>
        <taxon>Euthyneura</taxon>
        <taxon>Panpulmonata</taxon>
        <taxon>Sacoglossa</taxon>
        <taxon>Placobranchoidea</taxon>
        <taxon>Plakobranchidae</taxon>
        <taxon>Plakobranchus</taxon>
    </lineage>
</organism>
<evidence type="ECO:0000313" key="2">
    <source>
        <dbReference type="Proteomes" id="UP000735302"/>
    </source>
</evidence>
<protein>
    <submittedName>
        <fullName evidence="1">Uncharacterized protein</fullName>
    </submittedName>
</protein>
<comment type="caution">
    <text evidence="1">The sequence shown here is derived from an EMBL/GenBank/DDBJ whole genome shotgun (WGS) entry which is preliminary data.</text>
</comment>
<reference evidence="1 2" key="1">
    <citation type="journal article" date="2021" name="Elife">
        <title>Chloroplast acquisition without the gene transfer in kleptoplastic sea slugs, Plakobranchus ocellatus.</title>
        <authorList>
            <person name="Maeda T."/>
            <person name="Takahashi S."/>
            <person name="Yoshida T."/>
            <person name="Shimamura S."/>
            <person name="Takaki Y."/>
            <person name="Nagai Y."/>
            <person name="Toyoda A."/>
            <person name="Suzuki Y."/>
            <person name="Arimoto A."/>
            <person name="Ishii H."/>
            <person name="Satoh N."/>
            <person name="Nishiyama T."/>
            <person name="Hasebe M."/>
            <person name="Maruyama T."/>
            <person name="Minagawa J."/>
            <person name="Obokata J."/>
            <person name="Shigenobu S."/>
        </authorList>
    </citation>
    <scope>NUCLEOTIDE SEQUENCE [LARGE SCALE GENOMIC DNA]</scope>
</reference>
<keyword evidence="2" id="KW-1185">Reference proteome</keyword>
<name>A0AAV3ZH78_9GAST</name>
<accession>A0AAV3ZH78</accession>
<evidence type="ECO:0000313" key="1">
    <source>
        <dbReference type="EMBL" id="GFN94678.1"/>
    </source>
</evidence>
<dbReference type="EMBL" id="BLXT01002468">
    <property type="protein sequence ID" value="GFN94678.1"/>
    <property type="molecule type" value="Genomic_DNA"/>
</dbReference>
<dbReference type="AlphaFoldDB" id="A0AAV3ZH78"/>